<keyword evidence="3" id="KW-1185">Reference proteome</keyword>
<dbReference type="EMBL" id="JALIRP010000007">
    <property type="protein sequence ID" value="MCJ8013452.1"/>
    <property type="molecule type" value="Genomic_DNA"/>
</dbReference>
<dbReference type="InterPro" id="IPR029032">
    <property type="entry name" value="AhpD-like"/>
</dbReference>
<dbReference type="RefSeq" id="WP_244726923.1">
    <property type="nucleotide sequence ID" value="NZ_JALIRP010000007.1"/>
</dbReference>
<dbReference type="InterPro" id="IPR052512">
    <property type="entry name" value="4CMD/NDH-1_regulator"/>
</dbReference>
<dbReference type="PANTHER" id="PTHR33570">
    <property type="entry name" value="4-CARBOXYMUCONOLACTONE DECARBOXYLASE FAMILY PROTEIN"/>
    <property type="match status" value="1"/>
</dbReference>
<reference evidence="2" key="1">
    <citation type="submission" date="2022-04" db="EMBL/GenBank/DDBJ databases">
        <title>Paenibacillus mangrovi sp. nov., a novel endophytic bacterium isolated from bark of Kandelia candel.</title>
        <authorList>
            <person name="Tuo L."/>
        </authorList>
    </citation>
    <scope>NUCLEOTIDE SEQUENCE</scope>
    <source>
        <strain evidence="2">KQZ6P-2</strain>
    </source>
</reference>
<evidence type="ECO:0000313" key="3">
    <source>
        <dbReference type="Proteomes" id="UP001139347"/>
    </source>
</evidence>
<dbReference type="InterPro" id="IPR003779">
    <property type="entry name" value="CMD-like"/>
</dbReference>
<name>A0A9X1WQG1_9BACL</name>
<dbReference type="AlphaFoldDB" id="A0A9X1WQG1"/>
<protein>
    <submittedName>
        <fullName evidence="2">Carboxymuconolactone decarboxylase family protein</fullName>
    </submittedName>
</protein>
<organism evidence="2 3">
    <name type="scientific">Paenibacillus mangrovi</name>
    <dbReference type="NCBI Taxonomy" id="2931978"/>
    <lineage>
        <taxon>Bacteria</taxon>
        <taxon>Bacillati</taxon>
        <taxon>Bacillota</taxon>
        <taxon>Bacilli</taxon>
        <taxon>Bacillales</taxon>
        <taxon>Paenibacillaceae</taxon>
        <taxon>Paenibacillus</taxon>
    </lineage>
</organism>
<dbReference type="Proteomes" id="UP001139347">
    <property type="component" value="Unassembled WGS sequence"/>
</dbReference>
<dbReference type="SUPFAM" id="SSF69118">
    <property type="entry name" value="AhpD-like"/>
    <property type="match status" value="1"/>
</dbReference>
<dbReference type="GO" id="GO:0051920">
    <property type="term" value="F:peroxiredoxin activity"/>
    <property type="evidence" value="ECO:0007669"/>
    <property type="project" value="InterPro"/>
</dbReference>
<gene>
    <name evidence="2" type="ORF">MUG84_17135</name>
</gene>
<dbReference type="Pfam" id="PF02627">
    <property type="entry name" value="CMD"/>
    <property type="match status" value="2"/>
</dbReference>
<dbReference type="Gene3D" id="1.20.1290.10">
    <property type="entry name" value="AhpD-like"/>
    <property type="match status" value="2"/>
</dbReference>
<proteinExistence type="predicted"/>
<feature type="domain" description="Carboxymuconolactone decarboxylase-like" evidence="1">
    <location>
        <begin position="139"/>
        <end position="212"/>
    </location>
</feature>
<evidence type="ECO:0000259" key="1">
    <source>
        <dbReference type="Pfam" id="PF02627"/>
    </source>
</evidence>
<feature type="domain" description="Carboxymuconolactone decarboxylase-like" evidence="1">
    <location>
        <begin position="18"/>
        <end position="99"/>
    </location>
</feature>
<comment type="caution">
    <text evidence="2">The sequence shown here is derived from an EMBL/GenBank/DDBJ whole genome shotgun (WGS) entry which is preliminary data.</text>
</comment>
<evidence type="ECO:0000313" key="2">
    <source>
        <dbReference type="EMBL" id="MCJ8013452.1"/>
    </source>
</evidence>
<accession>A0A9X1WQG1</accession>
<sequence>MITPKDKEANQGVLAVDPDFGKMAVQVGTEAFSLKGLAVKECTLLCLVNDVCNNTLDLPFQLHVGMALENGYSHQEVKEVLLHLACHAGYPIVLKAITRLKEMYPEFNYEVSTESIESADAELFDDDTKEKLLSLDPHLSNFIMREMKQVWRRGGLTPLERAYLSLAVDVLYQTLEEPFEFHVKLALRNGASIDQVRAVLRFMCEFGYSKVWLAFKELNRMLDQGIIVVC</sequence>
<dbReference type="PANTHER" id="PTHR33570:SF2">
    <property type="entry name" value="CARBOXYMUCONOLACTONE DECARBOXYLASE-LIKE DOMAIN-CONTAINING PROTEIN"/>
    <property type="match status" value="1"/>
</dbReference>